<reference evidence="5" key="1">
    <citation type="submission" date="2024-01" db="EMBL/GenBank/DDBJ databases">
        <authorList>
            <person name="Webb A."/>
        </authorList>
    </citation>
    <scope>NUCLEOTIDE SEQUENCE</scope>
    <source>
        <strain evidence="5">Pm1</strain>
    </source>
</reference>
<feature type="active site" description="Proton acceptor" evidence="3">
    <location>
        <position position="134"/>
    </location>
</feature>
<feature type="binding site" evidence="3">
    <location>
        <position position="206"/>
    </location>
    <ligand>
        <name>Zn(2+)</name>
        <dbReference type="ChEBI" id="CHEBI:29105"/>
    </ligand>
</feature>
<keyword evidence="2" id="KW-0520">NAD</keyword>
<organism evidence="5 6">
    <name type="scientific">Peronospora matthiolae</name>
    <dbReference type="NCBI Taxonomy" id="2874970"/>
    <lineage>
        <taxon>Eukaryota</taxon>
        <taxon>Sar</taxon>
        <taxon>Stramenopiles</taxon>
        <taxon>Oomycota</taxon>
        <taxon>Peronosporomycetes</taxon>
        <taxon>Peronosporales</taxon>
        <taxon>Peronosporaceae</taxon>
        <taxon>Peronospora</taxon>
    </lineage>
</organism>
<evidence type="ECO:0000256" key="3">
    <source>
        <dbReference type="PROSITE-ProRule" id="PRU00236"/>
    </source>
</evidence>
<feature type="binding site" evidence="3">
    <location>
        <position position="142"/>
    </location>
    <ligand>
        <name>Zn(2+)</name>
        <dbReference type="ChEBI" id="CHEBI:29105"/>
    </ligand>
</feature>
<dbReference type="PANTHER" id="PTHR11085">
    <property type="entry name" value="NAD-DEPENDENT PROTEIN DEACYLASE SIRTUIN-5, MITOCHONDRIAL-RELATED"/>
    <property type="match status" value="1"/>
</dbReference>
<sequence length="301" mass="32889">MQAVKKVVHDAVSVEAARLRKFLEAGRGETIVLTGAGISTDSGIPDYRGPNGVYIRNKDFRPIQFQEFVSAHTYRQRYWARSFLGWPKILNAQPNGSHYALTELQRAGTVSSILTQNVDRLHTKSGSHGVVEMHGSLHEVECQGCGDVIPRQSFQDALRKLNPEVASWSATHPDKKTGDVASSENVNPDGDIDISWSYDEFAYPACSKCSGIMKPRVVFFGENMPGVTRTTALERVSSANALLVVGSSLGVLTAMRLINHAHARKIPIAIVNLGPTRADGLCDLRIGQPCTQLLTEVADQH</sequence>
<accession>A0AAV1TPX6</accession>
<dbReference type="PROSITE" id="PS50305">
    <property type="entry name" value="SIRTUIN"/>
    <property type="match status" value="1"/>
</dbReference>
<dbReference type="Gene3D" id="3.30.1600.10">
    <property type="entry name" value="SIR2/SIRT2 'Small Domain"/>
    <property type="match status" value="1"/>
</dbReference>
<dbReference type="InterPro" id="IPR003000">
    <property type="entry name" value="Sirtuin"/>
</dbReference>
<dbReference type="InterPro" id="IPR029035">
    <property type="entry name" value="DHS-like_NAD/FAD-binding_dom"/>
</dbReference>
<feature type="binding site" evidence="3">
    <location>
        <position position="209"/>
    </location>
    <ligand>
        <name>Zn(2+)</name>
        <dbReference type="ChEBI" id="CHEBI:29105"/>
    </ligand>
</feature>
<dbReference type="Proteomes" id="UP001162060">
    <property type="component" value="Unassembled WGS sequence"/>
</dbReference>
<keyword evidence="1" id="KW-0808">Transferase</keyword>
<dbReference type="InterPro" id="IPR026591">
    <property type="entry name" value="Sirtuin_cat_small_dom_sf"/>
</dbReference>
<feature type="binding site" evidence="3">
    <location>
        <position position="145"/>
    </location>
    <ligand>
        <name>Zn(2+)</name>
        <dbReference type="ChEBI" id="CHEBI:29105"/>
    </ligand>
</feature>
<dbReference type="InterPro" id="IPR050134">
    <property type="entry name" value="NAD-dep_sirtuin_deacylases"/>
</dbReference>
<dbReference type="InterPro" id="IPR026590">
    <property type="entry name" value="Ssirtuin_cat_dom"/>
</dbReference>
<dbReference type="Gene3D" id="3.40.50.1220">
    <property type="entry name" value="TPP-binding domain"/>
    <property type="match status" value="1"/>
</dbReference>
<dbReference type="AlphaFoldDB" id="A0AAV1TPX6"/>
<dbReference type="SUPFAM" id="SSF52467">
    <property type="entry name" value="DHS-like NAD/FAD-binding domain"/>
    <property type="match status" value="1"/>
</dbReference>
<gene>
    <name evidence="5" type="ORF">PM001_LOCUS8807</name>
</gene>
<evidence type="ECO:0000313" key="6">
    <source>
        <dbReference type="Proteomes" id="UP001162060"/>
    </source>
</evidence>
<dbReference type="NCBIfam" id="NF003738">
    <property type="entry name" value="PRK05333.1"/>
    <property type="match status" value="1"/>
</dbReference>
<name>A0AAV1TPX6_9STRA</name>
<keyword evidence="3" id="KW-0862">Zinc</keyword>
<dbReference type="GO" id="GO:0070403">
    <property type="term" value="F:NAD+ binding"/>
    <property type="evidence" value="ECO:0007669"/>
    <property type="project" value="InterPro"/>
</dbReference>
<dbReference type="Pfam" id="PF02146">
    <property type="entry name" value="SIR2"/>
    <property type="match status" value="1"/>
</dbReference>
<feature type="domain" description="Deacetylase sirtuin-type" evidence="4">
    <location>
        <begin position="9"/>
        <end position="301"/>
    </location>
</feature>
<dbReference type="PANTHER" id="PTHR11085:SF10">
    <property type="entry name" value="NAD-DEPENDENT PROTEIN DEACYLASE SIRTUIN-5, MITOCHONDRIAL-RELATED"/>
    <property type="match status" value="1"/>
</dbReference>
<comment type="caution">
    <text evidence="5">The sequence shown here is derived from an EMBL/GenBank/DDBJ whole genome shotgun (WGS) entry which is preliminary data.</text>
</comment>
<dbReference type="GO" id="GO:0046872">
    <property type="term" value="F:metal ion binding"/>
    <property type="evidence" value="ECO:0007669"/>
    <property type="project" value="UniProtKB-KW"/>
</dbReference>
<protein>
    <recommendedName>
        <fullName evidence="4">Deacetylase sirtuin-type domain-containing protein</fullName>
    </recommendedName>
</protein>
<evidence type="ECO:0000256" key="2">
    <source>
        <dbReference type="ARBA" id="ARBA00023027"/>
    </source>
</evidence>
<dbReference type="GO" id="GO:0017136">
    <property type="term" value="F:histone deacetylase activity, NAD-dependent"/>
    <property type="evidence" value="ECO:0007669"/>
    <property type="project" value="TreeGrafter"/>
</dbReference>
<evidence type="ECO:0000256" key="1">
    <source>
        <dbReference type="ARBA" id="ARBA00022679"/>
    </source>
</evidence>
<keyword evidence="3" id="KW-0479">Metal-binding</keyword>
<dbReference type="EMBL" id="CAKLBY020000070">
    <property type="protein sequence ID" value="CAK7923657.1"/>
    <property type="molecule type" value="Genomic_DNA"/>
</dbReference>
<evidence type="ECO:0000313" key="5">
    <source>
        <dbReference type="EMBL" id="CAK7923657.1"/>
    </source>
</evidence>
<evidence type="ECO:0000259" key="4">
    <source>
        <dbReference type="PROSITE" id="PS50305"/>
    </source>
</evidence>
<proteinExistence type="predicted"/>